<dbReference type="InterPro" id="IPR029026">
    <property type="entry name" value="tRNA_m1G_MTases_N"/>
</dbReference>
<sequence length="169" mass="19279">MSEQLTHNQTQFNHQNFPITIISDHLYFQENIGSLFRIAEAYGVEKIILLGKNIPFVDRKINKTSRSTHRIVPFELVEDTQIVCELIQQNQAQVLALEITDDSILLTELQVTNQPIYLLIGSEVNGIQQSLLDLANQKVHIEMYGKNSSMNVIQATAIMLFQLTNLIKK</sequence>
<protein>
    <submittedName>
        <fullName evidence="4">TrmH family RNA methyltransferase</fullName>
    </submittedName>
</protein>
<dbReference type="EMBL" id="CP081495">
    <property type="protein sequence ID" value="UYW02073.1"/>
    <property type="molecule type" value="Genomic_DNA"/>
</dbReference>
<dbReference type="PANTHER" id="PTHR43191">
    <property type="entry name" value="RRNA METHYLTRANSFERASE 3"/>
    <property type="match status" value="1"/>
</dbReference>
<dbReference type="GO" id="GO:0032259">
    <property type="term" value="P:methylation"/>
    <property type="evidence" value="ECO:0007669"/>
    <property type="project" value="UniProtKB-KW"/>
</dbReference>
<dbReference type="Gene3D" id="3.40.1280.10">
    <property type="match status" value="1"/>
</dbReference>
<keyword evidence="2" id="KW-0808">Transferase</keyword>
<dbReference type="InterPro" id="IPR001537">
    <property type="entry name" value="SpoU_MeTrfase"/>
</dbReference>
<accession>A0ABY6M0J6</accession>
<dbReference type="RefSeq" id="WP_264434557.1">
    <property type="nucleotide sequence ID" value="NZ_CP081495.1"/>
</dbReference>
<dbReference type="SUPFAM" id="SSF75217">
    <property type="entry name" value="alpha/beta knot"/>
    <property type="match status" value="1"/>
</dbReference>
<proteinExistence type="predicted"/>
<evidence type="ECO:0000256" key="1">
    <source>
        <dbReference type="ARBA" id="ARBA00022603"/>
    </source>
</evidence>
<name>A0ABY6M0J6_9FLAO</name>
<dbReference type="Pfam" id="PF00588">
    <property type="entry name" value="SpoU_methylase"/>
    <property type="match status" value="1"/>
</dbReference>
<dbReference type="PANTHER" id="PTHR43191:SF2">
    <property type="entry name" value="RRNA METHYLTRANSFERASE 3, MITOCHONDRIAL"/>
    <property type="match status" value="1"/>
</dbReference>
<evidence type="ECO:0000313" key="5">
    <source>
        <dbReference type="Proteomes" id="UP001163328"/>
    </source>
</evidence>
<feature type="domain" description="tRNA/rRNA methyltransferase SpoU type" evidence="3">
    <location>
        <begin position="19"/>
        <end position="161"/>
    </location>
</feature>
<dbReference type="GO" id="GO:0008168">
    <property type="term" value="F:methyltransferase activity"/>
    <property type="evidence" value="ECO:0007669"/>
    <property type="project" value="UniProtKB-KW"/>
</dbReference>
<keyword evidence="5" id="KW-1185">Reference proteome</keyword>
<dbReference type="CDD" id="cd18082">
    <property type="entry name" value="SpoU-like_family"/>
    <property type="match status" value="1"/>
</dbReference>
<evidence type="ECO:0000313" key="4">
    <source>
        <dbReference type="EMBL" id="UYW02073.1"/>
    </source>
</evidence>
<evidence type="ECO:0000259" key="3">
    <source>
        <dbReference type="Pfam" id="PF00588"/>
    </source>
</evidence>
<gene>
    <name evidence="4" type="ORF">K5I29_04000</name>
</gene>
<dbReference type="InterPro" id="IPR029028">
    <property type="entry name" value="Alpha/beta_knot_MTases"/>
</dbReference>
<reference evidence="4" key="1">
    <citation type="submission" date="2021-08" db="EMBL/GenBank/DDBJ databases">
        <title>Flavobacterium sp. strain CC-SYL302.</title>
        <authorList>
            <person name="Lin S.-Y."/>
            <person name="Lee T.-H."/>
            <person name="Young C.-C."/>
        </authorList>
    </citation>
    <scope>NUCLEOTIDE SEQUENCE</scope>
    <source>
        <strain evidence="4">CC-SYL302</strain>
    </source>
</reference>
<keyword evidence="1 4" id="KW-0489">Methyltransferase</keyword>
<organism evidence="4 5">
    <name type="scientific">Flavobacterium agricola</name>
    <dbReference type="NCBI Taxonomy" id="2870839"/>
    <lineage>
        <taxon>Bacteria</taxon>
        <taxon>Pseudomonadati</taxon>
        <taxon>Bacteroidota</taxon>
        <taxon>Flavobacteriia</taxon>
        <taxon>Flavobacteriales</taxon>
        <taxon>Flavobacteriaceae</taxon>
        <taxon>Flavobacterium</taxon>
    </lineage>
</organism>
<dbReference type="InterPro" id="IPR051259">
    <property type="entry name" value="rRNA_Methyltransferase"/>
</dbReference>
<dbReference type="Proteomes" id="UP001163328">
    <property type="component" value="Chromosome"/>
</dbReference>
<evidence type="ECO:0000256" key="2">
    <source>
        <dbReference type="ARBA" id="ARBA00022679"/>
    </source>
</evidence>